<comment type="caution">
    <text evidence="4">The sequence shown here is derived from an EMBL/GenBank/DDBJ whole genome shotgun (WGS) entry which is preliminary data.</text>
</comment>
<dbReference type="Pfam" id="PF00024">
    <property type="entry name" value="PAN_1"/>
    <property type="match status" value="1"/>
</dbReference>
<dbReference type="PROSITE" id="PS50234">
    <property type="entry name" value="VWFA"/>
    <property type="match status" value="1"/>
</dbReference>
<dbReference type="Pfam" id="PF00059">
    <property type="entry name" value="Lectin_C"/>
    <property type="match status" value="1"/>
</dbReference>
<dbReference type="SUPFAM" id="SSF56436">
    <property type="entry name" value="C-type lectin-like"/>
    <property type="match status" value="1"/>
</dbReference>
<dbReference type="InterPro" id="IPR016187">
    <property type="entry name" value="CTDL_fold"/>
</dbReference>
<dbReference type="EMBL" id="BTRK01000006">
    <property type="protein sequence ID" value="GMR62986.1"/>
    <property type="molecule type" value="Genomic_DNA"/>
</dbReference>
<dbReference type="PROSITE" id="PS50948">
    <property type="entry name" value="PAN"/>
    <property type="match status" value="1"/>
</dbReference>
<dbReference type="SUPFAM" id="SSF57414">
    <property type="entry name" value="Hairpin loop containing domain-like"/>
    <property type="match status" value="1"/>
</dbReference>
<organism evidence="4 5">
    <name type="scientific">Pristionchus mayeri</name>
    <dbReference type="NCBI Taxonomy" id="1317129"/>
    <lineage>
        <taxon>Eukaryota</taxon>
        <taxon>Metazoa</taxon>
        <taxon>Ecdysozoa</taxon>
        <taxon>Nematoda</taxon>
        <taxon>Chromadorea</taxon>
        <taxon>Rhabditida</taxon>
        <taxon>Rhabditina</taxon>
        <taxon>Diplogasteromorpha</taxon>
        <taxon>Diplogasteroidea</taxon>
        <taxon>Neodiplogasteridae</taxon>
        <taxon>Pristionchus</taxon>
    </lineage>
</organism>
<name>A0AAN5IGH7_9BILA</name>
<dbReference type="InterPro" id="IPR016186">
    <property type="entry name" value="C-type_lectin-like/link_sf"/>
</dbReference>
<feature type="non-terminal residue" evidence="4">
    <location>
        <position position="320"/>
    </location>
</feature>
<keyword evidence="5" id="KW-1185">Reference proteome</keyword>
<feature type="domain" description="C-type lectin" evidence="1">
    <location>
        <begin position="256"/>
        <end position="313"/>
    </location>
</feature>
<sequence length="320" mass="36483">VPADDMRKCFRRVPQVTINGRADDIYQNISSSDCLEKCRECDDLPCLSVIYYDDVSECVLLRLNEEEGSSIVSPIQETVSTFWRDEACNGNHKCSPHMDLVVLLDGSDSIGIEAFRKGLRVVQKLLHSIRQFTNDVRMSVVQTLFSRSLLGQTASTVIRKNRSPTSIFLLISDLFIEDNVGLIDRELNKSIRTMITLSLTESFDRKVGERLTMGDNKMMIHSSEDDKAGKQLIQLLCAEGVRRVKREGRLLDSRRVWIGLKMTDEGRLQWIDHSTISRPSRLSDSMSDEKKCVSSEMEWNYTDCKVELPFVCAFTPLEKL</sequence>
<dbReference type="CDD" id="cd00037">
    <property type="entry name" value="CLECT"/>
    <property type="match status" value="1"/>
</dbReference>
<reference evidence="5" key="1">
    <citation type="submission" date="2022-10" db="EMBL/GenBank/DDBJ databases">
        <title>Genome assembly of Pristionchus species.</title>
        <authorList>
            <person name="Yoshida K."/>
            <person name="Sommer R.J."/>
        </authorList>
    </citation>
    <scope>NUCLEOTIDE SEQUENCE [LARGE SCALE GENOMIC DNA]</scope>
    <source>
        <strain evidence="5">RS5460</strain>
    </source>
</reference>
<dbReference type="Proteomes" id="UP001328107">
    <property type="component" value="Unassembled WGS sequence"/>
</dbReference>
<proteinExistence type="predicted"/>
<evidence type="ECO:0000259" key="3">
    <source>
        <dbReference type="PROSITE" id="PS50948"/>
    </source>
</evidence>
<dbReference type="Gene3D" id="3.50.4.10">
    <property type="entry name" value="Hepatocyte Growth Factor"/>
    <property type="match status" value="1"/>
</dbReference>
<dbReference type="InterPro" id="IPR036465">
    <property type="entry name" value="vWFA_dom_sf"/>
</dbReference>
<dbReference type="SUPFAM" id="SSF53300">
    <property type="entry name" value="vWA-like"/>
    <property type="match status" value="1"/>
</dbReference>
<dbReference type="Gene3D" id="3.40.50.410">
    <property type="entry name" value="von Willebrand factor, type A domain"/>
    <property type="match status" value="1"/>
</dbReference>
<gene>
    <name evidence="4" type="ORF">PMAYCL1PPCAC_33181</name>
</gene>
<evidence type="ECO:0000259" key="1">
    <source>
        <dbReference type="PROSITE" id="PS50041"/>
    </source>
</evidence>
<dbReference type="Gene3D" id="3.10.100.10">
    <property type="entry name" value="Mannose-Binding Protein A, subunit A"/>
    <property type="match status" value="1"/>
</dbReference>
<dbReference type="InterPro" id="IPR003609">
    <property type="entry name" value="Pan_app"/>
</dbReference>
<dbReference type="InterPro" id="IPR002035">
    <property type="entry name" value="VWF_A"/>
</dbReference>
<evidence type="ECO:0008006" key="6">
    <source>
        <dbReference type="Google" id="ProtNLM"/>
    </source>
</evidence>
<dbReference type="InterPro" id="IPR001304">
    <property type="entry name" value="C-type_lectin-like"/>
</dbReference>
<dbReference type="PROSITE" id="PS50041">
    <property type="entry name" value="C_TYPE_LECTIN_2"/>
    <property type="match status" value="1"/>
</dbReference>
<feature type="domain" description="Apple" evidence="3">
    <location>
        <begin position="9"/>
        <end position="88"/>
    </location>
</feature>
<protein>
    <recommendedName>
        <fullName evidence="6">C-type lectin</fullName>
    </recommendedName>
</protein>
<feature type="domain" description="VWFA" evidence="2">
    <location>
        <begin position="99"/>
        <end position="142"/>
    </location>
</feature>
<accession>A0AAN5IGH7</accession>
<evidence type="ECO:0000313" key="5">
    <source>
        <dbReference type="Proteomes" id="UP001328107"/>
    </source>
</evidence>
<dbReference type="SMART" id="SM00473">
    <property type="entry name" value="PAN_AP"/>
    <property type="match status" value="1"/>
</dbReference>
<evidence type="ECO:0000259" key="2">
    <source>
        <dbReference type="PROSITE" id="PS50234"/>
    </source>
</evidence>
<feature type="non-terminal residue" evidence="4">
    <location>
        <position position="1"/>
    </location>
</feature>
<evidence type="ECO:0000313" key="4">
    <source>
        <dbReference type="EMBL" id="GMR62986.1"/>
    </source>
</evidence>
<dbReference type="AlphaFoldDB" id="A0AAN5IGH7"/>